<protein>
    <submittedName>
        <fullName evidence="5">Deacetylase</fullName>
    </submittedName>
</protein>
<reference evidence="5 6" key="1">
    <citation type="journal article" date="2016" name="Microbiol. Immunol.">
        <title>Complete genome sequence of Streptococcus troglodytae TKU31 isolated from the oral cavity of a chimpanzee (Pan troglodytes).</title>
        <authorList>
            <person name="Okamoto M."/>
            <person name="Naito M."/>
            <person name="Miyanohara M."/>
            <person name="Imai S."/>
            <person name="Nomura Y."/>
            <person name="Saito W."/>
            <person name="Momoi Y."/>
            <person name="Takada K."/>
            <person name="Miyabe-Nishiwaki T."/>
            <person name="Tomonaga M."/>
            <person name="Hanada N."/>
        </authorList>
    </citation>
    <scope>NUCLEOTIDE SEQUENCE [LARGE SCALE GENOMIC DNA]</scope>
    <source>
        <strain evidence="6">TKU 31</strain>
    </source>
</reference>
<keyword evidence="3" id="KW-0812">Transmembrane</keyword>
<comment type="subcellular location">
    <subcellularLocation>
        <location evidence="1">Secreted</location>
    </subcellularLocation>
</comment>
<dbReference type="PROSITE" id="PS51677">
    <property type="entry name" value="NODB"/>
    <property type="match status" value="1"/>
</dbReference>
<dbReference type="InterPro" id="IPR051398">
    <property type="entry name" value="Polysacch_Deacetylase"/>
</dbReference>
<evidence type="ECO:0000256" key="1">
    <source>
        <dbReference type="ARBA" id="ARBA00004613"/>
    </source>
</evidence>
<keyword evidence="6" id="KW-1185">Reference proteome</keyword>
<keyword evidence="2" id="KW-0732">Signal</keyword>
<gene>
    <name evidence="5" type="ORF">SRT_11320</name>
</gene>
<dbReference type="GO" id="GO:0005975">
    <property type="term" value="P:carbohydrate metabolic process"/>
    <property type="evidence" value="ECO:0007669"/>
    <property type="project" value="InterPro"/>
</dbReference>
<organism evidence="5 6">
    <name type="scientific">Streptococcus troglodytae</name>
    <dbReference type="NCBI Taxonomy" id="1111760"/>
    <lineage>
        <taxon>Bacteria</taxon>
        <taxon>Bacillati</taxon>
        <taxon>Bacillota</taxon>
        <taxon>Bacilli</taxon>
        <taxon>Lactobacillales</taxon>
        <taxon>Streptococcaceae</taxon>
        <taxon>Streptococcus</taxon>
    </lineage>
</organism>
<dbReference type="GO" id="GO:0005576">
    <property type="term" value="C:extracellular region"/>
    <property type="evidence" value="ECO:0007669"/>
    <property type="project" value="UniProtKB-SubCell"/>
</dbReference>
<name>A0A1L7LJM0_9STRE</name>
<evidence type="ECO:0000259" key="4">
    <source>
        <dbReference type="PROSITE" id="PS51677"/>
    </source>
</evidence>
<dbReference type="KEGG" id="strg:SRT_11320"/>
<dbReference type="SUPFAM" id="SSF88713">
    <property type="entry name" value="Glycoside hydrolase/deacetylase"/>
    <property type="match status" value="1"/>
</dbReference>
<proteinExistence type="predicted"/>
<dbReference type="InterPro" id="IPR011330">
    <property type="entry name" value="Glyco_hydro/deAcase_b/a-brl"/>
</dbReference>
<dbReference type="Pfam" id="PF01522">
    <property type="entry name" value="Polysacc_deac_1"/>
    <property type="match status" value="1"/>
</dbReference>
<dbReference type="PANTHER" id="PTHR34216:SF3">
    <property type="entry name" value="POLY-BETA-1,6-N-ACETYL-D-GLUCOSAMINE N-DEACETYLASE"/>
    <property type="match status" value="1"/>
</dbReference>
<keyword evidence="3" id="KW-0472">Membrane</keyword>
<evidence type="ECO:0000256" key="2">
    <source>
        <dbReference type="ARBA" id="ARBA00022729"/>
    </source>
</evidence>
<dbReference type="GO" id="GO:0016810">
    <property type="term" value="F:hydrolase activity, acting on carbon-nitrogen (but not peptide) bonds"/>
    <property type="evidence" value="ECO:0007669"/>
    <property type="project" value="InterPro"/>
</dbReference>
<dbReference type="EMBL" id="AP014612">
    <property type="protein sequence ID" value="BAQ24393.1"/>
    <property type="molecule type" value="Genomic_DNA"/>
</dbReference>
<dbReference type="PROSITE" id="PS51257">
    <property type="entry name" value="PROKAR_LIPOPROTEIN"/>
    <property type="match status" value="1"/>
</dbReference>
<dbReference type="AlphaFoldDB" id="A0A1L7LJM0"/>
<evidence type="ECO:0000313" key="6">
    <source>
        <dbReference type="Proteomes" id="UP000217758"/>
    </source>
</evidence>
<accession>A0A1L7LJM0</accession>
<dbReference type="Gene3D" id="3.20.20.370">
    <property type="entry name" value="Glycoside hydrolase/deacetylase"/>
    <property type="match status" value="1"/>
</dbReference>
<feature type="transmembrane region" description="Helical" evidence="3">
    <location>
        <begin position="12"/>
        <end position="35"/>
    </location>
</feature>
<dbReference type="PANTHER" id="PTHR34216">
    <property type="match status" value="1"/>
</dbReference>
<feature type="domain" description="NodB homology" evidence="4">
    <location>
        <begin position="138"/>
        <end position="299"/>
    </location>
</feature>
<evidence type="ECO:0000256" key="3">
    <source>
        <dbReference type="SAM" id="Phobius"/>
    </source>
</evidence>
<evidence type="ECO:0000313" key="5">
    <source>
        <dbReference type="EMBL" id="BAQ24393.1"/>
    </source>
</evidence>
<keyword evidence="3" id="KW-1133">Transmembrane helix</keyword>
<dbReference type="CDD" id="cd10918">
    <property type="entry name" value="CE4_NodB_like_5s_6s"/>
    <property type="match status" value="1"/>
</dbReference>
<dbReference type="Proteomes" id="UP000217758">
    <property type="component" value="Chromosome"/>
</dbReference>
<dbReference type="RefSeq" id="WP_128833342.1">
    <property type="nucleotide sequence ID" value="NZ_AP014612.1"/>
</dbReference>
<sequence>MTKKKHQKKSLTGLNAILIFACALTLGFLLFVVTYQKKTATKNRTATTTVTSITKSTHQEKEKTNSKWTKQDQPVKIPILMYHAIHNMAPEEAGNANLIVAPDIFESHIKRLSDEGYYFLTPEEAYKALTQNSLPAKKVIWLTFDDSLIDFYNIAFPILKKYKAKATNNVITSFTQEGRAGNLTLKQMKEMKKEGMSFQSHTLTHPDLSASDQDTQAAELKQSKDYLDKELDQTTTAIAYPAGRYNDTTLNLANQYKLGVTTNEGLASANDGLLSLNRVRILPDTSADILMNTISPAIQ</sequence>
<dbReference type="InterPro" id="IPR002509">
    <property type="entry name" value="NODB_dom"/>
</dbReference>